<comment type="caution">
    <text evidence="12">The sequence shown here is derived from an EMBL/GenBank/DDBJ whole genome shotgun (WGS) entry which is preliminary data.</text>
</comment>
<keyword evidence="8 11" id="KW-0472">Membrane</keyword>
<evidence type="ECO:0000256" key="1">
    <source>
        <dbReference type="ARBA" id="ARBA00004292"/>
    </source>
</evidence>
<evidence type="ECO:0000313" key="12">
    <source>
        <dbReference type="EMBL" id="KAK7576579.1"/>
    </source>
</evidence>
<gene>
    <name evidence="12" type="ORF">V9T40_012865</name>
</gene>
<accession>A0AAN9T9L3</accession>
<comment type="subcellular location">
    <subcellularLocation>
        <location evidence="1">Mitochondrion inner membrane</location>
        <topology evidence="1">Multi-pass membrane protein</topology>
        <orientation evidence="1">Matrix side</orientation>
    </subcellularLocation>
</comment>
<feature type="transmembrane region" description="Helical" evidence="11">
    <location>
        <begin position="110"/>
        <end position="130"/>
    </location>
</feature>
<dbReference type="GO" id="GO:0045271">
    <property type="term" value="C:respiratory chain complex I"/>
    <property type="evidence" value="ECO:0007669"/>
    <property type="project" value="InterPro"/>
</dbReference>
<proteinExistence type="inferred from homology"/>
<evidence type="ECO:0000256" key="10">
    <source>
        <dbReference type="ARBA" id="ARBA00031497"/>
    </source>
</evidence>
<dbReference type="PANTHER" id="PTHR21382:SF1">
    <property type="entry name" value="NADH DEHYDROGENASE [UBIQUINONE] 1 ALPHA SUBCOMPLEX SUBUNIT 11"/>
    <property type="match status" value="1"/>
</dbReference>
<keyword evidence="5" id="KW-0999">Mitochondrion inner membrane</keyword>
<dbReference type="GO" id="GO:0006120">
    <property type="term" value="P:mitochondrial electron transport, NADH to ubiquinone"/>
    <property type="evidence" value="ECO:0007669"/>
    <property type="project" value="InterPro"/>
</dbReference>
<evidence type="ECO:0000256" key="4">
    <source>
        <dbReference type="ARBA" id="ARBA00022692"/>
    </source>
</evidence>
<dbReference type="EMBL" id="JBBCAQ010000036">
    <property type="protein sequence ID" value="KAK7576579.1"/>
    <property type="molecule type" value="Genomic_DNA"/>
</dbReference>
<dbReference type="InterPro" id="IPR039205">
    <property type="entry name" value="NDUFA11"/>
</dbReference>
<evidence type="ECO:0000256" key="2">
    <source>
        <dbReference type="ARBA" id="ARBA00008699"/>
    </source>
</evidence>
<keyword evidence="7" id="KW-0496">Mitochondrion</keyword>
<keyword evidence="6 11" id="KW-1133">Transmembrane helix</keyword>
<keyword evidence="13" id="KW-1185">Reference proteome</keyword>
<dbReference type="PANTHER" id="PTHR21382">
    <property type="entry name" value="NADH-UBIQUINONE OXIDOREDUCTASE SUBUNIT"/>
    <property type="match status" value="1"/>
</dbReference>
<evidence type="ECO:0000256" key="5">
    <source>
        <dbReference type="ARBA" id="ARBA00022792"/>
    </source>
</evidence>
<comment type="similarity">
    <text evidence="2">Belongs to the complex I NDUFA11 subunit family.</text>
</comment>
<evidence type="ECO:0000256" key="3">
    <source>
        <dbReference type="ARBA" id="ARBA00018191"/>
    </source>
</evidence>
<dbReference type="AlphaFoldDB" id="A0AAN9T9L3"/>
<evidence type="ECO:0000256" key="7">
    <source>
        <dbReference type="ARBA" id="ARBA00023128"/>
    </source>
</evidence>
<reference evidence="12 13" key="1">
    <citation type="submission" date="2024-03" db="EMBL/GenBank/DDBJ databases">
        <title>Adaptation during the transition from Ophiocordyceps entomopathogen to insect associate is accompanied by gene loss and intensified selection.</title>
        <authorList>
            <person name="Ward C.M."/>
            <person name="Onetto C.A."/>
            <person name="Borneman A.R."/>
        </authorList>
    </citation>
    <scope>NUCLEOTIDE SEQUENCE [LARGE SCALE GENOMIC DNA]</scope>
    <source>
        <strain evidence="12">AWRI1</strain>
        <tissue evidence="12">Single Adult Female</tissue>
    </source>
</reference>
<dbReference type="Proteomes" id="UP001367676">
    <property type="component" value="Unassembled WGS sequence"/>
</dbReference>
<evidence type="ECO:0000313" key="13">
    <source>
        <dbReference type="Proteomes" id="UP001367676"/>
    </source>
</evidence>
<evidence type="ECO:0000256" key="11">
    <source>
        <dbReference type="SAM" id="Phobius"/>
    </source>
</evidence>
<keyword evidence="4 11" id="KW-0812">Transmembrane</keyword>
<evidence type="ECO:0000256" key="9">
    <source>
        <dbReference type="ARBA" id="ARBA00030608"/>
    </source>
</evidence>
<evidence type="ECO:0000256" key="8">
    <source>
        <dbReference type="ARBA" id="ARBA00023136"/>
    </source>
</evidence>
<protein>
    <recommendedName>
        <fullName evidence="3">NADH dehydrogenase [ubiquinone] 1 alpha subcomplex subunit 11</fullName>
    </recommendedName>
    <alternativeName>
        <fullName evidence="9">Complex I-B14.7</fullName>
    </alternativeName>
    <alternativeName>
        <fullName evidence="10">NADH-ubiquinone oxidoreductase subunit B14.7</fullName>
    </alternativeName>
</protein>
<organism evidence="12 13">
    <name type="scientific">Parthenolecanium corni</name>
    <dbReference type="NCBI Taxonomy" id="536013"/>
    <lineage>
        <taxon>Eukaryota</taxon>
        <taxon>Metazoa</taxon>
        <taxon>Ecdysozoa</taxon>
        <taxon>Arthropoda</taxon>
        <taxon>Hexapoda</taxon>
        <taxon>Insecta</taxon>
        <taxon>Pterygota</taxon>
        <taxon>Neoptera</taxon>
        <taxon>Paraneoptera</taxon>
        <taxon>Hemiptera</taxon>
        <taxon>Sternorrhyncha</taxon>
        <taxon>Coccoidea</taxon>
        <taxon>Coccidae</taxon>
        <taxon>Parthenolecanium</taxon>
    </lineage>
</organism>
<evidence type="ECO:0000256" key="6">
    <source>
        <dbReference type="ARBA" id="ARBA00022989"/>
    </source>
</evidence>
<sequence>MDRKEGRKKLLYHYYQTPDGEEFGQKLWFLLKPAIDGGLALGVSDVMVITKPVGWLPLIERFIRISVRPMVTAILFETSVYAATKLRKKDDGWNHVIGGAVCGYYWSRFIGYYPISIPLTLLACAALYNFKTQRMLGIQMFYDEYDIDSDLDHGAWTRFNTWSLRKQYPKTWLTPEEAAAQGIQT</sequence>
<dbReference type="GO" id="GO:0005743">
    <property type="term" value="C:mitochondrial inner membrane"/>
    <property type="evidence" value="ECO:0007669"/>
    <property type="project" value="UniProtKB-SubCell"/>
</dbReference>
<name>A0AAN9T9L3_9HEMI</name>